<organism evidence="2">
    <name type="scientific">plant metagenome</name>
    <dbReference type="NCBI Taxonomy" id="1297885"/>
    <lineage>
        <taxon>unclassified sequences</taxon>
        <taxon>metagenomes</taxon>
        <taxon>organismal metagenomes</taxon>
    </lineage>
</organism>
<proteinExistence type="predicted"/>
<accession>A0A484TF83</accession>
<dbReference type="EMBL" id="CAADIF010000008">
    <property type="protein sequence ID" value="VFR73624.1"/>
    <property type="molecule type" value="Genomic_DNA"/>
</dbReference>
<dbReference type="EMBL" id="CAADIA010000004">
    <property type="protein sequence ID" value="VFR23701.1"/>
    <property type="molecule type" value="Genomic_DNA"/>
</dbReference>
<dbReference type="AlphaFoldDB" id="A0A484TF83"/>
<name>A0A484TF83_9ZZZZ</name>
<evidence type="ECO:0000313" key="2">
    <source>
        <dbReference type="EMBL" id="VFR73624.1"/>
    </source>
</evidence>
<sequence>MSATLYEVRHPRDDFKRHLDGTREAELIAFYQLLVCLCS</sequence>
<gene>
    <name evidence="1" type="ORF">ANK1_2012</name>
    <name evidence="2" type="ORF">ANK2_2013</name>
</gene>
<evidence type="ECO:0000313" key="1">
    <source>
        <dbReference type="EMBL" id="VFR23701.1"/>
    </source>
</evidence>
<protein>
    <submittedName>
        <fullName evidence="2">Uncharacterized protein</fullName>
    </submittedName>
</protein>
<reference evidence="2" key="1">
    <citation type="submission" date="2019-03" db="EMBL/GenBank/DDBJ databases">
        <authorList>
            <person name="Danneels B."/>
        </authorList>
    </citation>
    <scope>NUCLEOTIDE SEQUENCE</scope>
</reference>